<dbReference type="Gene3D" id="3.65.10.20">
    <property type="entry name" value="RNA 3'-terminal phosphate cyclase domain"/>
    <property type="match status" value="2"/>
</dbReference>
<proteinExistence type="predicted"/>
<dbReference type="OrthoDB" id="25029at2759"/>
<evidence type="ECO:0000313" key="3">
    <source>
        <dbReference type="EMBL" id="GMG24840.1"/>
    </source>
</evidence>
<dbReference type="Pfam" id="PF01137">
    <property type="entry name" value="RTC"/>
    <property type="match status" value="1"/>
</dbReference>
<dbReference type="FunFam" id="3.65.10.20:FF:000013">
    <property type="entry name" value="TatD related DNase"/>
    <property type="match status" value="1"/>
</dbReference>
<reference evidence="3" key="2">
    <citation type="submission" date="2023-04" db="EMBL/GenBank/DDBJ databases">
        <title>Aspergillus oryzae NBRC 4228.</title>
        <authorList>
            <person name="Ichikawa N."/>
            <person name="Sato H."/>
            <person name="Tonouchi N."/>
        </authorList>
    </citation>
    <scope>NUCLEOTIDE SEQUENCE</scope>
    <source>
        <strain evidence="3">NBRC 4228</strain>
    </source>
</reference>
<feature type="domain" description="RNA 3'-terminal phosphate cyclase" evidence="2">
    <location>
        <begin position="21"/>
        <end position="489"/>
    </location>
</feature>
<dbReference type="InterPro" id="IPR000228">
    <property type="entry name" value="RNA3'_term_phos_cyc"/>
</dbReference>
<dbReference type="EMBL" id="MKZY01000008">
    <property type="protein sequence ID" value="OOO06334.1"/>
    <property type="molecule type" value="Genomic_DNA"/>
</dbReference>
<dbReference type="Proteomes" id="UP001165205">
    <property type="component" value="Unassembled WGS sequence"/>
</dbReference>
<accession>A0A1S9DBU7</accession>
<dbReference type="PANTHER" id="PTHR11096">
    <property type="entry name" value="RNA 3' TERMINAL PHOSPHATE CYCLASE"/>
    <property type="match status" value="1"/>
</dbReference>
<dbReference type="GO" id="GO:0005634">
    <property type="term" value="C:nucleus"/>
    <property type="evidence" value="ECO:0007669"/>
    <property type="project" value="TreeGrafter"/>
</dbReference>
<feature type="compositionally biased region" description="Basic and acidic residues" evidence="1">
    <location>
        <begin position="248"/>
        <end position="257"/>
    </location>
</feature>
<organism evidence="4 5">
    <name type="scientific">Aspergillus oryzae</name>
    <name type="common">Yellow koji mold</name>
    <dbReference type="NCBI Taxonomy" id="5062"/>
    <lineage>
        <taxon>Eukaryota</taxon>
        <taxon>Fungi</taxon>
        <taxon>Dikarya</taxon>
        <taxon>Ascomycota</taxon>
        <taxon>Pezizomycotina</taxon>
        <taxon>Eurotiomycetes</taxon>
        <taxon>Eurotiomycetidae</taxon>
        <taxon>Eurotiales</taxon>
        <taxon>Aspergillaceae</taxon>
        <taxon>Aspergillus</taxon>
        <taxon>Aspergillus subgen. Circumdati</taxon>
    </lineage>
</organism>
<feature type="region of interest" description="Disordered" evidence="1">
    <location>
        <begin position="493"/>
        <end position="517"/>
    </location>
</feature>
<dbReference type="Proteomes" id="UP000190312">
    <property type="component" value="Unassembled WGS sequence"/>
</dbReference>
<evidence type="ECO:0000256" key="1">
    <source>
        <dbReference type="SAM" id="MobiDB-lite"/>
    </source>
</evidence>
<reference evidence="4 5" key="1">
    <citation type="submission" date="2016-10" db="EMBL/GenBank/DDBJ databases">
        <title>Genome sequencing of Aspergillus oryzae BCC7051.</title>
        <authorList>
            <person name="Thammarongtham C."/>
            <person name="Vorapreeda T."/>
            <person name="Nookaew I."/>
            <person name="Srisuk T."/>
            <person name="Land M."/>
            <person name="Jeennor S."/>
            <person name="Laoteng K."/>
        </authorList>
    </citation>
    <scope>NUCLEOTIDE SEQUENCE [LARGE SCALE GENOMIC DNA]</scope>
    <source>
        <strain evidence="4 5">BCC7051</strain>
    </source>
</reference>
<dbReference type="GO" id="GO:0006396">
    <property type="term" value="P:RNA processing"/>
    <property type="evidence" value="ECO:0007669"/>
    <property type="project" value="InterPro"/>
</dbReference>
<dbReference type="EMBL" id="BSYA01000014">
    <property type="protein sequence ID" value="GMG24840.1"/>
    <property type="molecule type" value="Genomic_DNA"/>
</dbReference>
<dbReference type="VEuPathDB" id="FungiDB:AO090701000669"/>
<comment type="caution">
    <text evidence="4">The sequence shown here is derived from an EMBL/GenBank/DDBJ whole genome shotgun (WGS) entry which is preliminary data.</text>
</comment>
<dbReference type="PANTHER" id="PTHR11096:SF0">
    <property type="entry name" value="RNA 3'-TERMINAL PHOSPHATE CYCLASE"/>
    <property type="match status" value="1"/>
</dbReference>
<dbReference type="InterPro" id="IPR013792">
    <property type="entry name" value="RNA3'P_cycl/enolpyr_Trfase_a/b"/>
</dbReference>
<evidence type="ECO:0000313" key="5">
    <source>
        <dbReference type="Proteomes" id="UP000190312"/>
    </source>
</evidence>
<dbReference type="GO" id="GO:0003963">
    <property type="term" value="F:RNA-3'-phosphate cyclase activity"/>
    <property type="evidence" value="ECO:0007669"/>
    <property type="project" value="TreeGrafter"/>
</dbReference>
<evidence type="ECO:0000313" key="4">
    <source>
        <dbReference type="EMBL" id="OOO06334.1"/>
    </source>
</evidence>
<gene>
    <name evidence="3" type="ORF">Aory04_000200400</name>
    <name evidence="4" type="ORF">OAory_01019950</name>
</gene>
<protein>
    <submittedName>
        <fullName evidence="4">RNA 3'-terminal phosphate cyclase domain</fullName>
    </submittedName>
    <submittedName>
        <fullName evidence="3">Unnamed protein product</fullName>
    </submittedName>
</protein>
<dbReference type="eggNOG" id="KOG3980">
    <property type="taxonomic scope" value="Eukaryota"/>
</dbReference>
<dbReference type="SUPFAM" id="SSF55205">
    <property type="entry name" value="EPT/RTPC-like"/>
    <property type="match status" value="1"/>
</dbReference>
<dbReference type="InterPro" id="IPR023797">
    <property type="entry name" value="RNA3'_phos_cyclase_dom"/>
</dbReference>
<feature type="region of interest" description="Disordered" evidence="1">
    <location>
        <begin position="246"/>
        <end position="287"/>
    </location>
</feature>
<dbReference type="InterPro" id="IPR037136">
    <property type="entry name" value="RNA3'_phos_cyclase_dom_sf"/>
</dbReference>
<sequence length="517" mass="56136">MDQSEDMNPRTQAIHLDGRTLEGGGQLVRIAVSLSALTGRPVIIDHIRGNRSGKQGLKGSHLAAITYLARVSGSSVVGAELGSTSLSFYPRAVQMPRDRDHERGGAIESHINIALRTAGSVFLVFQALYPYMLHAGANSPIPERQITLSIVGGTNVSFSPSYDYVAQVLVPNFARVGLPHLSVQLIKRGWGSGPFSLGKVTLIADPLTLCEDGNKAGSSPQFPPIDVAQYQRGTISQIEITILAPDDPFPRSTERGVHGKGRNRRPGGTQSRKHMSRAGGNSDGLPNATLTIRQFVEDEIFRSLCKGLGKLPSSVFTSGLSSSSAAVQHPHTESDDNDIPINIHTTEATHHYSHVYILIVAHTSTGFRVGHDALFGVNGDPGARQARHKSRNGPEEAAMVVKNLVEQCVDGFLEELYDPRLQQGSTPVDREEYPPCVDKYSRDQLAVFEALGRSASQPSDDGGGGKEDERYWSLHMQTARWVCEEMLSNQAHDMKQLHQAPRSSTLEGNDNAKHPVI</sequence>
<dbReference type="AlphaFoldDB" id="A0A1S9DBU7"/>
<name>A0A1S9DBU7_ASPOZ</name>
<feature type="compositionally biased region" description="Basic residues" evidence="1">
    <location>
        <begin position="258"/>
        <end position="276"/>
    </location>
</feature>
<evidence type="ECO:0000259" key="2">
    <source>
        <dbReference type="Pfam" id="PF01137"/>
    </source>
</evidence>